<evidence type="ECO:0000256" key="2">
    <source>
        <dbReference type="ARBA" id="ARBA00023125"/>
    </source>
</evidence>
<dbReference type="InterPro" id="IPR051534">
    <property type="entry name" value="CBASS_pafABC_assoc_protein"/>
</dbReference>
<dbReference type="PANTHER" id="PTHR34580">
    <property type="match status" value="1"/>
</dbReference>
<dbReference type="InterPro" id="IPR036390">
    <property type="entry name" value="WH_DNA-bd_sf"/>
</dbReference>
<dbReference type="Gene3D" id="1.10.10.10">
    <property type="entry name" value="Winged helix-like DNA-binding domain superfamily/Winged helix DNA-binding domain"/>
    <property type="match status" value="1"/>
</dbReference>
<evidence type="ECO:0000313" key="6">
    <source>
        <dbReference type="Proteomes" id="UP000475214"/>
    </source>
</evidence>
<dbReference type="GO" id="GO:0003677">
    <property type="term" value="F:DNA binding"/>
    <property type="evidence" value="ECO:0007669"/>
    <property type="project" value="UniProtKB-KW"/>
</dbReference>
<sequence length="334" mass="36696">MGNMPARMLHLLSLLQSRREWPGSELAARLDVTERTVRRDIARLRDLGYPVQGTTGTIGGYRLGPGTRLPPLLLDDDEAVAIAVALKTAAAGVGGIEETAIRALSKLEQVFPARLRHHVTAVGDAVWSVQRPEGPRADPGILATVAAACRDSEVISFHHRRRDGSAAERRVEPHSVVMSWERWYLVAYDLRRDGWRTFRVDRISDVRPTGRRFDRRELPADDAAEYVGRTIAMAPYRYVLDVTVAASADVVRARLPAVVIERIEPADEHTSAVRLGADRLEILAQRLIALGAEFAVEGSAEALTYLRELGGRLVRATDGFHATPREADAPGPAS</sequence>
<dbReference type="SUPFAM" id="SSF46785">
    <property type="entry name" value="Winged helix' DNA-binding domain"/>
    <property type="match status" value="1"/>
</dbReference>
<dbReference type="InterPro" id="IPR026881">
    <property type="entry name" value="WYL_dom"/>
</dbReference>
<dbReference type="PROSITE" id="PS51000">
    <property type="entry name" value="HTH_DEOR_2"/>
    <property type="match status" value="1"/>
</dbReference>
<evidence type="ECO:0000313" key="5">
    <source>
        <dbReference type="EMBL" id="NEE04010.1"/>
    </source>
</evidence>
<dbReference type="PIRSF" id="PIRSF016838">
    <property type="entry name" value="PafC"/>
    <property type="match status" value="1"/>
</dbReference>
<evidence type="ECO:0000259" key="4">
    <source>
        <dbReference type="PROSITE" id="PS51000"/>
    </source>
</evidence>
<dbReference type="Proteomes" id="UP000475214">
    <property type="component" value="Unassembled WGS sequence"/>
</dbReference>
<dbReference type="PROSITE" id="PS00894">
    <property type="entry name" value="HTH_DEOR_1"/>
    <property type="match status" value="1"/>
</dbReference>
<keyword evidence="6" id="KW-1185">Reference proteome</keyword>
<dbReference type="Pfam" id="PF13280">
    <property type="entry name" value="WYL"/>
    <property type="match status" value="1"/>
</dbReference>
<keyword evidence="2" id="KW-0238">DNA-binding</keyword>
<organism evidence="5 6">
    <name type="scientific">Phytoactinopolyspora halotolerans</name>
    <dbReference type="NCBI Taxonomy" id="1981512"/>
    <lineage>
        <taxon>Bacteria</taxon>
        <taxon>Bacillati</taxon>
        <taxon>Actinomycetota</taxon>
        <taxon>Actinomycetes</taxon>
        <taxon>Jiangellales</taxon>
        <taxon>Jiangellaceae</taxon>
        <taxon>Phytoactinopolyspora</taxon>
    </lineage>
</organism>
<proteinExistence type="predicted"/>
<dbReference type="GO" id="GO:0003700">
    <property type="term" value="F:DNA-binding transcription factor activity"/>
    <property type="evidence" value="ECO:0007669"/>
    <property type="project" value="InterPro"/>
</dbReference>
<dbReference type="EMBL" id="JAAGOA010000028">
    <property type="protein sequence ID" value="NEE04010.1"/>
    <property type="molecule type" value="Genomic_DNA"/>
</dbReference>
<dbReference type="InterPro" id="IPR028349">
    <property type="entry name" value="PafC-like"/>
</dbReference>
<comment type="caution">
    <text evidence="5">The sequence shown here is derived from an EMBL/GenBank/DDBJ whole genome shotgun (WGS) entry which is preliminary data.</text>
</comment>
<dbReference type="InterPro" id="IPR001034">
    <property type="entry name" value="DeoR_HTH"/>
</dbReference>
<dbReference type="Pfam" id="PF08279">
    <property type="entry name" value="HTH_11"/>
    <property type="match status" value="1"/>
</dbReference>
<feature type="domain" description="HTH deoR-type" evidence="4">
    <location>
        <begin position="4"/>
        <end position="59"/>
    </location>
</feature>
<accession>A0A6L9SIW2</accession>
<name>A0A6L9SIW2_9ACTN</name>
<keyword evidence="3" id="KW-0804">Transcription</keyword>
<evidence type="ECO:0000256" key="3">
    <source>
        <dbReference type="ARBA" id="ARBA00023163"/>
    </source>
</evidence>
<evidence type="ECO:0000256" key="1">
    <source>
        <dbReference type="ARBA" id="ARBA00023015"/>
    </source>
</evidence>
<dbReference type="InterPro" id="IPR013196">
    <property type="entry name" value="HTH_11"/>
</dbReference>
<dbReference type="AlphaFoldDB" id="A0A6L9SIW2"/>
<protein>
    <submittedName>
        <fullName evidence="5">YafY family transcriptional regulator</fullName>
    </submittedName>
</protein>
<dbReference type="InterPro" id="IPR036388">
    <property type="entry name" value="WH-like_DNA-bd_sf"/>
</dbReference>
<dbReference type="PROSITE" id="PS52050">
    <property type="entry name" value="WYL"/>
    <property type="match status" value="1"/>
</dbReference>
<dbReference type="InterPro" id="IPR018356">
    <property type="entry name" value="Tscrpt_reg_HTH_DeoR_CS"/>
</dbReference>
<keyword evidence="1" id="KW-0805">Transcription regulation</keyword>
<gene>
    <name evidence="5" type="ORF">G1H10_27965</name>
</gene>
<dbReference type="PANTHER" id="PTHR34580:SF3">
    <property type="entry name" value="PROTEIN PAFB"/>
    <property type="match status" value="1"/>
</dbReference>
<dbReference type="RefSeq" id="WP_163744168.1">
    <property type="nucleotide sequence ID" value="NZ_JAAGOA010000028.1"/>
</dbReference>
<reference evidence="5 6" key="1">
    <citation type="submission" date="2020-02" db="EMBL/GenBank/DDBJ databases">
        <authorList>
            <person name="Li X.-J."/>
            <person name="Han X.-M."/>
        </authorList>
    </citation>
    <scope>NUCLEOTIDE SEQUENCE [LARGE SCALE GENOMIC DNA]</scope>
    <source>
        <strain evidence="5 6">CCTCC AB 2017055</strain>
    </source>
</reference>